<reference evidence="8 9" key="1">
    <citation type="journal article" date="2020" name="Nature">
        <title>Bacterial chemolithoautotrophy via manganese oxidation.</title>
        <authorList>
            <person name="Yu H."/>
            <person name="Leadbetter J.R."/>
        </authorList>
    </citation>
    <scope>NUCLEOTIDE SEQUENCE [LARGE SCALE GENOMIC DNA]</scope>
    <source>
        <strain evidence="8 9">RBP-1</strain>
    </source>
</reference>
<keyword evidence="3 5" id="KW-0012">Acyltransferase</keyword>
<keyword evidence="9" id="KW-1185">Reference proteome</keyword>
<evidence type="ECO:0000256" key="3">
    <source>
        <dbReference type="ARBA" id="ARBA00023315"/>
    </source>
</evidence>
<evidence type="ECO:0000256" key="5">
    <source>
        <dbReference type="RuleBase" id="RU003557"/>
    </source>
</evidence>
<proteinExistence type="inferred from homology"/>
<accession>A0A7X6DFN1</accession>
<dbReference type="Proteomes" id="UP000521868">
    <property type="component" value="Unassembled WGS sequence"/>
</dbReference>
<dbReference type="EMBL" id="VTOX01000003">
    <property type="protein sequence ID" value="NKE66299.1"/>
    <property type="molecule type" value="Genomic_DNA"/>
</dbReference>
<organism evidence="8 9">
    <name type="scientific">Ramlibacter lithotrophicus</name>
    <dbReference type="NCBI Taxonomy" id="2606681"/>
    <lineage>
        <taxon>Bacteria</taxon>
        <taxon>Pseudomonadati</taxon>
        <taxon>Pseudomonadota</taxon>
        <taxon>Betaproteobacteria</taxon>
        <taxon>Burkholderiales</taxon>
        <taxon>Comamonadaceae</taxon>
        <taxon>Ramlibacter</taxon>
    </lineage>
</organism>
<feature type="domain" description="Thiolase C-terminal" evidence="7">
    <location>
        <begin position="273"/>
        <end position="392"/>
    </location>
</feature>
<feature type="active site" description="Proton acceptor" evidence="4">
    <location>
        <position position="380"/>
    </location>
</feature>
<dbReference type="CDD" id="cd00751">
    <property type="entry name" value="thiolase"/>
    <property type="match status" value="1"/>
</dbReference>
<evidence type="ECO:0000313" key="8">
    <source>
        <dbReference type="EMBL" id="NKE66299.1"/>
    </source>
</evidence>
<dbReference type="GO" id="GO:0003988">
    <property type="term" value="F:acetyl-CoA C-acyltransferase activity"/>
    <property type="evidence" value="ECO:0007669"/>
    <property type="project" value="UniProtKB-ARBA"/>
</dbReference>
<feature type="active site" description="Proton acceptor" evidence="4">
    <location>
        <position position="350"/>
    </location>
</feature>
<protein>
    <submittedName>
        <fullName evidence="8">Thiolase family protein</fullName>
    </submittedName>
</protein>
<dbReference type="SUPFAM" id="SSF53901">
    <property type="entry name" value="Thiolase-like"/>
    <property type="match status" value="2"/>
</dbReference>
<dbReference type="InterPro" id="IPR002155">
    <property type="entry name" value="Thiolase"/>
</dbReference>
<dbReference type="RefSeq" id="WP_168107414.1">
    <property type="nucleotide sequence ID" value="NZ_VTOX01000003.1"/>
</dbReference>
<dbReference type="PANTHER" id="PTHR18919">
    <property type="entry name" value="ACETYL-COA C-ACYLTRANSFERASE"/>
    <property type="match status" value="1"/>
</dbReference>
<dbReference type="InterPro" id="IPR020616">
    <property type="entry name" value="Thiolase_N"/>
</dbReference>
<feature type="active site" description="Acyl-thioester intermediate" evidence="4">
    <location>
        <position position="91"/>
    </location>
</feature>
<dbReference type="InterPro" id="IPR020617">
    <property type="entry name" value="Thiolase_C"/>
</dbReference>
<dbReference type="InterPro" id="IPR020613">
    <property type="entry name" value="Thiolase_CS"/>
</dbReference>
<dbReference type="PANTHER" id="PTHR18919:SF107">
    <property type="entry name" value="ACETYL-COA ACETYLTRANSFERASE, CYTOSOLIC"/>
    <property type="match status" value="1"/>
</dbReference>
<evidence type="ECO:0000313" key="9">
    <source>
        <dbReference type="Proteomes" id="UP000521868"/>
    </source>
</evidence>
<dbReference type="NCBIfam" id="TIGR01930">
    <property type="entry name" value="AcCoA-C-Actrans"/>
    <property type="match status" value="1"/>
</dbReference>
<dbReference type="AlphaFoldDB" id="A0A7X6DFN1"/>
<keyword evidence="2 5" id="KW-0808">Transferase</keyword>
<comment type="caution">
    <text evidence="8">The sequence shown here is derived from an EMBL/GenBank/DDBJ whole genome shotgun (WGS) entry which is preliminary data.</text>
</comment>
<dbReference type="PROSITE" id="PS00737">
    <property type="entry name" value="THIOLASE_2"/>
    <property type="match status" value="1"/>
</dbReference>
<dbReference type="InterPro" id="IPR016039">
    <property type="entry name" value="Thiolase-like"/>
</dbReference>
<feature type="domain" description="Thiolase N-terminal" evidence="6">
    <location>
        <begin position="7"/>
        <end position="264"/>
    </location>
</feature>
<dbReference type="PIRSF" id="PIRSF000429">
    <property type="entry name" value="Ac-CoA_Ac_transf"/>
    <property type="match status" value="1"/>
</dbReference>
<gene>
    <name evidence="8" type="ORF">RAMLITH_10745</name>
</gene>
<dbReference type="Gene3D" id="3.40.47.10">
    <property type="match status" value="2"/>
</dbReference>
<evidence type="ECO:0000259" key="6">
    <source>
        <dbReference type="Pfam" id="PF00108"/>
    </source>
</evidence>
<sequence length="396" mass="41677">MAFDQIVLLGGVRTAFGDFGKSLRDVPLSALGAHVARASLQRSSIAPPDVDHLVFGLVGVVDHDGPFISRKVALDAGLPVESSALTVTRACGSGTQAIVSAAEQIATGHSRIALAAGGENFSRVPYVSRHLRYGAGRGPVEMEDGLDAIYRCPFSKALMGDTAEALAERFGYQRPAMDDWGFMSQQRAKAAMESGFLARQIEPIEVPDGRQGSRSFAIDEFPRPNVTREKLAALKPAFKANGTVTAGSSSGVTDGAACLVVAHQKALPGGVWPQARLVDYAVAGVPPEIMGAGPVPAIAKLLQRNDLEVADIDYFEINEAFAVVNLHAEKELGIARDRTNLYGGGISIGHPPGATGIRMTITAMQHLADTAGRYGVVSMCLGSGMGMAVLVENLQR</sequence>
<comment type="similarity">
    <text evidence="1 5">Belongs to the thiolase-like superfamily. Thiolase family.</text>
</comment>
<dbReference type="Pfam" id="PF00108">
    <property type="entry name" value="Thiolase_N"/>
    <property type="match status" value="1"/>
</dbReference>
<name>A0A7X6DFN1_9BURK</name>
<dbReference type="PROSITE" id="PS00099">
    <property type="entry name" value="THIOLASE_3"/>
    <property type="match status" value="1"/>
</dbReference>
<evidence type="ECO:0000259" key="7">
    <source>
        <dbReference type="Pfam" id="PF02803"/>
    </source>
</evidence>
<evidence type="ECO:0000256" key="2">
    <source>
        <dbReference type="ARBA" id="ARBA00022679"/>
    </source>
</evidence>
<evidence type="ECO:0000256" key="1">
    <source>
        <dbReference type="ARBA" id="ARBA00010982"/>
    </source>
</evidence>
<evidence type="ECO:0000256" key="4">
    <source>
        <dbReference type="PIRSR" id="PIRSR000429-1"/>
    </source>
</evidence>
<dbReference type="InterPro" id="IPR020610">
    <property type="entry name" value="Thiolase_AS"/>
</dbReference>
<dbReference type="Pfam" id="PF02803">
    <property type="entry name" value="Thiolase_C"/>
    <property type="match status" value="1"/>
</dbReference>